<keyword evidence="3" id="KW-1185">Reference proteome</keyword>
<dbReference type="InterPro" id="IPR000253">
    <property type="entry name" value="FHA_dom"/>
</dbReference>
<feature type="domain" description="FHA" evidence="1">
    <location>
        <begin position="65"/>
        <end position="97"/>
    </location>
</feature>
<reference evidence="2" key="1">
    <citation type="submission" date="2020-11" db="EMBL/GenBank/DDBJ databases">
        <title>Adaptations for nitrogen fixation in a non-lichenized fungal sporocarp promotes dispersal by wood-feeding termites.</title>
        <authorList>
            <consortium name="DOE Joint Genome Institute"/>
            <person name="Koch R.A."/>
            <person name="Yoon G."/>
            <person name="Arayal U."/>
            <person name="Lail K."/>
            <person name="Amirebrahimi M."/>
            <person name="Labutti K."/>
            <person name="Lipzen A."/>
            <person name="Riley R."/>
            <person name="Barry K."/>
            <person name="Henrissat B."/>
            <person name="Grigoriev I.V."/>
            <person name="Herr J.R."/>
            <person name="Aime M.C."/>
        </authorList>
    </citation>
    <scope>NUCLEOTIDE SEQUENCE</scope>
    <source>
        <strain evidence="2">MCA 3950</strain>
    </source>
</reference>
<evidence type="ECO:0000259" key="1">
    <source>
        <dbReference type="PROSITE" id="PS50006"/>
    </source>
</evidence>
<evidence type="ECO:0000313" key="3">
    <source>
        <dbReference type="Proteomes" id="UP000812287"/>
    </source>
</evidence>
<organism evidence="2 3">
    <name type="scientific">Guyanagaster necrorhizus</name>
    <dbReference type="NCBI Taxonomy" id="856835"/>
    <lineage>
        <taxon>Eukaryota</taxon>
        <taxon>Fungi</taxon>
        <taxon>Dikarya</taxon>
        <taxon>Basidiomycota</taxon>
        <taxon>Agaricomycotina</taxon>
        <taxon>Agaricomycetes</taxon>
        <taxon>Agaricomycetidae</taxon>
        <taxon>Agaricales</taxon>
        <taxon>Marasmiineae</taxon>
        <taxon>Physalacriaceae</taxon>
        <taxon>Guyanagaster</taxon>
    </lineage>
</organism>
<dbReference type="RefSeq" id="XP_043042439.1">
    <property type="nucleotide sequence ID" value="XM_043181780.1"/>
</dbReference>
<dbReference type="EMBL" id="MU250528">
    <property type="protein sequence ID" value="KAG7448939.1"/>
    <property type="molecule type" value="Genomic_DNA"/>
</dbReference>
<dbReference type="Proteomes" id="UP000812287">
    <property type="component" value="Unassembled WGS sequence"/>
</dbReference>
<dbReference type="Pfam" id="PF00498">
    <property type="entry name" value="FHA"/>
    <property type="match status" value="1"/>
</dbReference>
<accession>A0A9P8AUW8</accession>
<proteinExistence type="predicted"/>
<dbReference type="AlphaFoldDB" id="A0A9P8AUW8"/>
<gene>
    <name evidence="2" type="ORF">BT62DRAFT_653610</name>
</gene>
<sequence length="135" mass="14550">MSSSPVLNLTSVSGGFPFQTKQISMAGKVKVLLGAVEGSATTRKAGSTNGYFAPKSQTSDSPLTLSVNHAEVWLENGRIYIRDLDSPFGTFVNDVRIESNFALKTGDILVLGKFLIRNMNTPADITDDPVEVYCC</sequence>
<evidence type="ECO:0000313" key="2">
    <source>
        <dbReference type="EMBL" id="KAG7448939.1"/>
    </source>
</evidence>
<dbReference type="InterPro" id="IPR008984">
    <property type="entry name" value="SMAD_FHA_dom_sf"/>
</dbReference>
<name>A0A9P8AUW8_9AGAR</name>
<dbReference type="SUPFAM" id="SSF49879">
    <property type="entry name" value="SMAD/FHA domain"/>
    <property type="match status" value="1"/>
</dbReference>
<dbReference type="GeneID" id="66104076"/>
<dbReference type="PROSITE" id="PS50006">
    <property type="entry name" value="FHA_DOMAIN"/>
    <property type="match status" value="1"/>
</dbReference>
<dbReference type="OrthoDB" id="687730at2759"/>
<protein>
    <recommendedName>
        <fullName evidence="1">FHA domain-containing protein</fullName>
    </recommendedName>
</protein>
<dbReference type="Gene3D" id="2.60.200.20">
    <property type="match status" value="1"/>
</dbReference>
<comment type="caution">
    <text evidence="2">The sequence shown here is derived from an EMBL/GenBank/DDBJ whole genome shotgun (WGS) entry which is preliminary data.</text>
</comment>